<dbReference type="Pfam" id="PF16177">
    <property type="entry name" value="ACAS_N"/>
    <property type="match status" value="1"/>
</dbReference>
<dbReference type="InterPro" id="IPR000873">
    <property type="entry name" value="AMP-dep_synth/lig_dom"/>
</dbReference>
<keyword evidence="11" id="KW-1185">Reference proteome</keyword>
<evidence type="ECO:0000259" key="7">
    <source>
        <dbReference type="Pfam" id="PF00501"/>
    </source>
</evidence>
<evidence type="ECO:0000256" key="5">
    <source>
        <dbReference type="ARBA" id="ARBA00022990"/>
    </source>
</evidence>
<dbReference type="STRING" id="456.Ljor_2030"/>
<keyword evidence="2" id="KW-0436">Ligase</keyword>
<feature type="domain" description="Acetyl-coenzyme A synthetase N-terminal" evidence="9">
    <location>
        <begin position="17"/>
        <end position="59"/>
    </location>
</feature>
<dbReference type="InterPro" id="IPR042099">
    <property type="entry name" value="ANL_N_sf"/>
</dbReference>
<dbReference type="GO" id="GO:0005524">
    <property type="term" value="F:ATP binding"/>
    <property type="evidence" value="ECO:0007669"/>
    <property type="project" value="UniProtKB-KW"/>
</dbReference>
<evidence type="ECO:0000313" key="11">
    <source>
        <dbReference type="Proteomes" id="UP000055035"/>
    </source>
</evidence>
<dbReference type="GO" id="GO:0016208">
    <property type="term" value="F:AMP binding"/>
    <property type="evidence" value="ECO:0007669"/>
    <property type="project" value="InterPro"/>
</dbReference>
<dbReference type="OrthoDB" id="9803968at2"/>
<dbReference type="FunFam" id="3.40.50.12780:FF:000001">
    <property type="entry name" value="Acetyl-coenzyme A synthetase"/>
    <property type="match status" value="1"/>
</dbReference>
<evidence type="ECO:0000256" key="1">
    <source>
        <dbReference type="ARBA" id="ARBA00006432"/>
    </source>
</evidence>
<comment type="caution">
    <text evidence="10">The sequence shown here is derived from an EMBL/GenBank/DDBJ whole genome shotgun (WGS) entry which is preliminary data.</text>
</comment>
<dbReference type="NCBIfam" id="NF001208">
    <property type="entry name" value="PRK00174.1"/>
    <property type="match status" value="1"/>
</dbReference>
<dbReference type="InterPro" id="IPR011904">
    <property type="entry name" value="Ac_CoA_lig"/>
</dbReference>
<dbReference type="Pfam" id="PF00501">
    <property type="entry name" value="AMP-binding"/>
    <property type="match status" value="1"/>
</dbReference>
<keyword evidence="3" id="KW-0547">Nucleotide-binding</keyword>
<accession>A0A0W0VC56</accession>
<evidence type="ECO:0000256" key="3">
    <source>
        <dbReference type="ARBA" id="ARBA00022741"/>
    </source>
</evidence>
<dbReference type="FunFam" id="3.30.300.30:FF:000004">
    <property type="entry name" value="Acetyl-coenzyme A synthetase"/>
    <property type="match status" value="1"/>
</dbReference>
<dbReference type="InterPro" id="IPR032387">
    <property type="entry name" value="ACAS_N"/>
</dbReference>
<dbReference type="GO" id="GO:0019427">
    <property type="term" value="P:acetyl-CoA biosynthetic process from acetate"/>
    <property type="evidence" value="ECO:0007669"/>
    <property type="project" value="UniProtKB-UniRule"/>
</dbReference>
<evidence type="ECO:0000256" key="2">
    <source>
        <dbReference type="ARBA" id="ARBA00022598"/>
    </source>
</evidence>
<dbReference type="NCBIfam" id="TIGR02188">
    <property type="entry name" value="Ac_CoA_lig_AcsA"/>
    <property type="match status" value="1"/>
</dbReference>
<dbReference type="CDD" id="cd05966">
    <property type="entry name" value="ACS"/>
    <property type="match status" value="1"/>
</dbReference>
<feature type="domain" description="AMP-binding enzyme C-terminal" evidence="8">
    <location>
        <begin position="503"/>
        <end position="581"/>
    </location>
</feature>
<feature type="domain" description="AMP-dependent synthetase/ligase" evidence="7">
    <location>
        <begin position="63"/>
        <end position="444"/>
    </location>
</feature>
<keyword evidence="5" id="KW-0007">Acetylation</keyword>
<evidence type="ECO:0000256" key="6">
    <source>
        <dbReference type="NCBIfam" id="TIGR02188"/>
    </source>
</evidence>
<proteinExistence type="inferred from homology"/>
<dbReference type="SUPFAM" id="SSF56801">
    <property type="entry name" value="Acetyl-CoA synthetase-like"/>
    <property type="match status" value="1"/>
</dbReference>
<reference evidence="10 11" key="1">
    <citation type="submission" date="2015-11" db="EMBL/GenBank/DDBJ databases">
        <title>Genomic analysis of 38 Legionella species identifies large and diverse effector repertoires.</title>
        <authorList>
            <person name="Burstein D."/>
            <person name="Amaro F."/>
            <person name="Zusman T."/>
            <person name="Lifshitz Z."/>
            <person name="Cohen O."/>
            <person name="Gilbert J.A."/>
            <person name="Pupko T."/>
            <person name="Shuman H.A."/>
            <person name="Segal G."/>
        </authorList>
    </citation>
    <scope>NUCLEOTIDE SEQUENCE [LARGE SCALE GENOMIC DNA]</scope>
    <source>
        <strain evidence="10 11">BL-540</strain>
    </source>
</reference>
<dbReference type="EMBL" id="LNYJ01000011">
    <property type="protein sequence ID" value="KTD17724.1"/>
    <property type="molecule type" value="Genomic_DNA"/>
</dbReference>
<dbReference type="GO" id="GO:0003987">
    <property type="term" value="F:acetate-CoA ligase activity"/>
    <property type="evidence" value="ECO:0007669"/>
    <property type="project" value="UniProtKB-UniRule"/>
</dbReference>
<gene>
    <name evidence="10" type="primary">acsB</name>
    <name evidence="10" type="ORF">Ljor_2030</name>
</gene>
<dbReference type="PROSITE" id="PS00455">
    <property type="entry name" value="AMP_BINDING"/>
    <property type="match status" value="1"/>
</dbReference>
<dbReference type="RefSeq" id="WP_058471451.1">
    <property type="nucleotide sequence ID" value="NZ_CAAAIC010000001.1"/>
</dbReference>
<dbReference type="PATRIC" id="fig|456.5.peg.2174"/>
<protein>
    <recommendedName>
        <fullName evidence="6">Acetate--CoA ligase</fullName>
        <ecNumber evidence="6">6.2.1.1</ecNumber>
    </recommendedName>
</protein>
<comment type="similarity">
    <text evidence="1">Belongs to the ATP-dependent AMP-binding enzyme family.</text>
</comment>
<dbReference type="InterPro" id="IPR045851">
    <property type="entry name" value="AMP-bd_C_sf"/>
</dbReference>
<dbReference type="Gene3D" id="3.40.50.12780">
    <property type="entry name" value="N-terminal domain of ligase-like"/>
    <property type="match status" value="1"/>
</dbReference>
<dbReference type="Gene3D" id="3.30.300.30">
    <property type="match status" value="1"/>
</dbReference>
<dbReference type="Proteomes" id="UP000055035">
    <property type="component" value="Unassembled WGS sequence"/>
</dbReference>
<dbReference type="PANTHER" id="PTHR24095">
    <property type="entry name" value="ACETYL-COENZYME A SYNTHETASE"/>
    <property type="match status" value="1"/>
</dbReference>
<evidence type="ECO:0000313" key="10">
    <source>
        <dbReference type="EMBL" id="KTD17724.1"/>
    </source>
</evidence>
<dbReference type="EC" id="6.2.1.1" evidence="6"/>
<organism evidence="10 11">
    <name type="scientific">Legionella jordanis</name>
    <dbReference type="NCBI Taxonomy" id="456"/>
    <lineage>
        <taxon>Bacteria</taxon>
        <taxon>Pseudomonadati</taxon>
        <taxon>Pseudomonadota</taxon>
        <taxon>Gammaproteobacteria</taxon>
        <taxon>Legionellales</taxon>
        <taxon>Legionellaceae</taxon>
        <taxon>Legionella</taxon>
    </lineage>
</organism>
<dbReference type="InterPro" id="IPR025110">
    <property type="entry name" value="AMP-bd_C"/>
</dbReference>
<keyword evidence="4" id="KW-0067">ATP-binding</keyword>
<dbReference type="PANTHER" id="PTHR24095:SF14">
    <property type="entry name" value="ACETYL-COENZYME A SYNTHETASE 1"/>
    <property type="match status" value="1"/>
</dbReference>
<dbReference type="Pfam" id="PF13193">
    <property type="entry name" value="AMP-binding_C"/>
    <property type="match status" value="1"/>
</dbReference>
<evidence type="ECO:0000256" key="4">
    <source>
        <dbReference type="ARBA" id="ARBA00022840"/>
    </source>
</evidence>
<evidence type="ECO:0000259" key="9">
    <source>
        <dbReference type="Pfam" id="PF16177"/>
    </source>
</evidence>
<name>A0A0W0VC56_9GAMM</name>
<evidence type="ECO:0000259" key="8">
    <source>
        <dbReference type="Pfam" id="PF13193"/>
    </source>
</evidence>
<sequence>MTKRPFPTADDDSLLPFWHDVALEYIDWIKPWDKEFEGGFAQGQVKWFQGAKLNATVNCLDRHLPTKANQPAIIWEGDDDKQQSTLSFGQLHEQVCLMANVLKSLGVGRGDRVALYLPMIAEAVIATLACARIGAVHCIVFAGFSPAALRQRLQAAECKLLITADGYFRGGKHFPLKQQADAAANELPLQILLIQNSKEKVPFNAQKDHWWHELRLEQSSHCEPEAMNAEDPLFILYTSGSTGKPKGLVHSTGGYLVQVAYSFDYIFNCAPTEIFWCTADIGWITGHSYVIYGPLANGITSLMYAGVPNWPTPARCWEIIDRHQVNVFYTAPTAIRALKREGDQWLSTTSRKSLRLLGTVGEPINPEVWEWYQHKVGLNSCPIVDTWWQTETGAIMICPQGGVMNAKPGAASQPLPGIFPVILNEQHEEIKGMGEGILAIKKPWPSIARTIAGNHERYCKAYFANDYYITGDGAKRDKDGDFWITGRIDDVLNVAGHRLSTAEIESSLVTHPKVAEAAVVSMPDEIKGQGIHAYVTLKEGEEPSPQLYEELVSTVKNDISSIAKPDEITWVRDLPKTRSGKIMRRILRQIANNHAQELSDLGDLSTLANPQVVEDLLKKEK</sequence>
<dbReference type="AlphaFoldDB" id="A0A0W0VC56"/>
<dbReference type="InterPro" id="IPR020845">
    <property type="entry name" value="AMP-binding_CS"/>
</dbReference>